<evidence type="ECO:0000313" key="5">
    <source>
        <dbReference type="EMBL" id="CCH44166.1"/>
    </source>
</evidence>
<protein>
    <submittedName>
        <fullName evidence="5">Prostaglandin reductase 2</fullName>
        <ecNumber evidence="5">1.3.1.48</ecNumber>
    </submittedName>
</protein>
<keyword evidence="2" id="KW-1133">Transmembrane helix</keyword>
<feature type="domain" description="Oxidoreductase N-terminal" evidence="4">
    <location>
        <begin position="45"/>
        <end position="124"/>
    </location>
</feature>
<sequence>MSNVINAQHWILENKTTFDQPINLNYGSKDATFILEDVKYDLNDSKLLKKGELLIESLFFSNDPAQKGWWSKQPGYVAPSPPHSPAPSRGIAKVIKANSENYKEGDIISSNINWATHNIIPEAQFGTYKIDPTRFDSLTKYLSVFGSTTLTAYVSAYKYAELTDPENSQDKVFLVTGAAGAVGAVLVQIFAKVFKAKKVLAVAGGDEKVKYVESLGNGNVYGLDYKSKTYKEDFAKAIGDDKIDVYVDQVGGEILDHASFFLKDFGRIVQVGTIAGYNDISKAAFKAYSNVVTKRLSIRGFIVSDDREQFPQIIQHLSELIKSGVIDASKIKETVVDGSGENFKKVPELWNGLFSGKNTGKYITRVTSDPNIK</sequence>
<dbReference type="InterPro" id="IPR011032">
    <property type="entry name" value="GroES-like_sf"/>
</dbReference>
<dbReference type="InParanoid" id="K0KMF9"/>
<dbReference type="GO" id="GO:0016628">
    <property type="term" value="F:oxidoreductase activity, acting on the CH-CH group of donors, NAD or NADP as acceptor"/>
    <property type="evidence" value="ECO:0007669"/>
    <property type="project" value="InterPro"/>
</dbReference>
<dbReference type="InterPro" id="IPR045010">
    <property type="entry name" value="MDR_fam"/>
</dbReference>
<dbReference type="Gene3D" id="3.90.180.10">
    <property type="entry name" value="Medium-chain alcohol dehydrogenases, catalytic domain"/>
    <property type="match status" value="1"/>
</dbReference>
<dbReference type="InterPro" id="IPR013149">
    <property type="entry name" value="ADH-like_C"/>
</dbReference>
<name>K0KMF9_WICCF</name>
<dbReference type="FunCoup" id="K0KMF9">
    <property type="interactions" value="420"/>
</dbReference>
<dbReference type="Proteomes" id="UP000009328">
    <property type="component" value="Unassembled WGS sequence"/>
</dbReference>
<keyword evidence="6" id="KW-1185">Reference proteome</keyword>
<evidence type="ECO:0000313" key="6">
    <source>
        <dbReference type="Proteomes" id="UP000009328"/>
    </source>
</evidence>
<feature type="domain" description="Alcohol dehydrogenase-like C-terminal" evidence="3">
    <location>
        <begin position="181"/>
        <end position="318"/>
    </location>
</feature>
<dbReference type="PANTHER" id="PTHR43205:SF19">
    <property type="entry name" value="ENOYL REDUCTASE (ER) DOMAIN-CONTAINING PROTEIN"/>
    <property type="match status" value="1"/>
</dbReference>
<evidence type="ECO:0000256" key="2">
    <source>
        <dbReference type="SAM" id="Phobius"/>
    </source>
</evidence>
<dbReference type="EMBL" id="CAIF01000109">
    <property type="protein sequence ID" value="CCH44166.1"/>
    <property type="molecule type" value="Genomic_DNA"/>
</dbReference>
<dbReference type="Pfam" id="PF00107">
    <property type="entry name" value="ADH_zinc_N"/>
    <property type="match status" value="1"/>
</dbReference>
<feature type="transmembrane region" description="Helical" evidence="2">
    <location>
        <begin position="172"/>
        <end position="191"/>
    </location>
</feature>
<comment type="caution">
    <text evidence="5">The sequence shown here is derived from an EMBL/GenBank/DDBJ whole genome shotgun (WGS) entry which is preliminary data.</text>
</comment>
<keyword evidence="2" id="KW-0472">Membrane</keyword>
<dbReference type="SUPFAM" id="SSF51735">
    <property type="entry name" value="NAD(P)-binding Rossmann-fold domains"/>
    <property type="match status" value="1"/>
</dbReference>
<evidence type="ECO:0000256" key="1">
    <source>
        <dbReference type="ARBA" id="ARBA00023002"/>
    </source>
</evidence>
<dbReference type="CDD" id="cd05288">
    <property type="entry name" value="PGDH"/>
    <property type="match status" value="1"/>
</dbReference>
<proteinExistence type="predicted"/>
<keyword evidence="2" id="KW-0812">Transmembrane</keyword>
<dbReference type="AlphaFoldDB" id="K0KMF9"/>
<dbReference type="Pfam" id="PF16884">
    <property type="entry name" value="ADH_N_2"/>
    <property type="match status" value="1"/>
</dbReference>
<accession>K0KMF9</accession>
<reference evidence="5 6" key="1">
    <citation type="journal article" date="2012" name="Eukaryot. Cell">
        <title>Draft genome sequence of Wickerhamomyces ciferrii NRRL Y-1031 F-60-10.</title>
        <authorList>
            <person name="Schneider J."/>
            <person name="Andrea H."/>
            <person name="Blom J."/>
            <person name="Jaenicke S."/>
            <person name="Ruckert C."/>
            <person name="Schorsch C."/>
            <person name="Szczepanowski R."/>
            <person name="Farwick M."/>
            <person name="Goesmann A."/>
            <person name="Puhler A."/>
            <person name="Schaffer S."/>
            <person name="Tauch A."/>
            <person name="Kohler T."/>
            <person name="Brinkrolf K."/>
        </authorList>
    </citation>
    <scope>NUCLEOTIDE SEQUENCE [LARGE SCALE GENOMIC DNA]</scope>
    <source>
        <strain evidence="6">ATCC 14091 / BCRC 22168 / CBS 111 / JCM 3599 / NBRC 0793 / NRRL Y-1031 F-60-10</strain>
    </source>
</reference>
<dbReference type="InterPro" id="IPR041694">
    <property type="entry name" value="ADH_N_2"/>
</dbReference>
<dbReference type="SUPFAM" id="SSF50129">
    <property type="entry name" value="GroES-like"/>
    <property type="match status" value="1"/>
</dbReference>
<dbReference type="HOGENOM" id="CLU_026673_29_2_1"/>
<dbReference type="eggNOG" id="KOG1196">
    <property type="taxonomic scope" value="Eukaryota"/>
</dbReference>
<organism evidence="5 6">
    <name type="scientific">Wickerhamomyces ciferrii (strain ATCC 14091 / BCRC 22168 / CBS 111 / JCM 3599 / NBRC 0793 / NRRL Y-1031 F-60-10)</name>
    <name type="common">Yeast</name>
    <name type="synonym">Pichia ciferrii</name>
    <dbReference type="NCBI Taxonomy" id="1206466"/>
    <lineage>
        <taxon>Eukaryota</taxon>
        <taxon>Fungi</taxon>
        <taxon>Dikarya</taxon>
        <taxon>Ascomycota</taxon>
        <taxon>Saccharomycotina</taxon>
        <taxon>Saccharomycetes</taxon>
        <taxon>Phaffomycetales</taxon>
        <taxon>Wickerhamomycetaceae</taxon>
        <taxon>Wickerhamomyces</taxon>
    </lineage>
</organism>
<evidence type="ECO:0000259" key="3">
    <source>
        <dbReference type="Pfam" id="PF00107"/>
    </source>
</evidence>
<keyword evidence="1 5" id="KW-0560">Oxidoreductase</keyword>
<dbReference type="Gene3D" id="3.40.50.720">
    <property type="entry name" value="NAD(P)-binding Rossmann-like Domain"/>
    <property type="match status" value="1"/>
</dbReference>
<dbReference type="PANTHER" id="PTHR43205">
    <property type="entry name" value="PROSTAGLANDIN REDUCTASE"/>
    <property type="match status" value="1"/>
</dbReference>
<gene>
    <name evidence="5" type="ORF">BN7_3724</name>
</gene>
<feature type="transmembrane region" description="Helical" evidence="2">
    <location>
        <begin position="141"/>
        <end position="160"/>
    </location>
</feature>
<dbReference type="EC" id="1.3.1.48" evidence="5"/>
<dbReference type="STRING" id="1206466.K0KMF9"/>
<dbReference type="InterPro" id="IPR036291">
    <property type="entry name" value="NAD(P)-bd_dom_sf"/>
</dbReference>
<evidence type="ECO:0000259" key="4">
    <source>
        <dbReference type="Pfam" id="PF16884"/>
    </source>
</evidence>